<sequence>DDDGSGQAMYGNVGLVHSSSGDAHVSGLSHGGVEDYYAVNAPAPGTVGVASARINHAYTGGGSRDIQASSAGSEFSGIVIPGTVYTSSTGQVPTGGMGGNPNYIPPPPQPAHSYTPTSRVAVPMSAQPLYSNTASQPIYNNSPRPQQHSYTEESPPPPLPTQPPPTQAQATPTYANLSTNGAAYPPPHTLYANVDPTS</sequence>
<organism evidence="2 3">
    <name type="scientific">Cherax quadricarinatus</name>
    <name type="common">Australian red claw crayfish</name>
    <dbReference type="NCBI Taxonomy" id="27406"/>
    <lineage>
        <taxon>Eukaryota</taxon>
        <taxon>Metazoa</taxon>
        <taxon>Ecdysozoa</taxon>
        <taxon>Arthropoda</taxon>
        <taxon>Crustacea</taxon>
        <taxon>Multicrustacea</taxon>
        <taxon>Malacostraca</taxon>
        <taxon>Eumalacostraca</taxon>
        <taxon>Eucarida</taxon>
        <taxon>Decapoda</taxon>
        <taxon>Pleocyemata</taxon>
        <taxon>Astacidea</taxon>
        <taxon>Parastacoidea</taxon>
        <taxon>Parastacidae</taxon>
        <taxon>Cherax</taxon>
    </lineage>
</organism>
<evidence type="ECO:0000256" key="1">
    <source>
        <dbReference type="SAM" id="MobiDB-lite"/>
    </source>
</evidence>
<dbReference type="EMBL" id="JARKIK010006218">
    <property type="protein sequence ID" value="KAK8718497.1"/>
    <property type="molecule type" value="Genomic_DNA"/>
</dbReference>
<reference evidence="2 3" key="1">
    <citation type="journal article" date="2024" name="BMC Genomics">
        <title>Genome assembly of redclaw crayfish (Cherax quadricarinatus) provides insights into its immune adaptation and hypoxia tolerance.</title>
        <authorList>
            <person name="Liu Z."/>
            <person name="Zheng J."/>
            <person name="Li H."/>
            <person name="Fang K."/>
            <person name="Wang S."/>
            <person name="He J."/>
            <person name="Zhou D."/>
            <person name="Weng S."/>
            <person name="Chi M."/>
            <person name="Gu Z."/>
            <person name="He J."/>
            <person name="Li F."/>
            <person name="Wang M."/>
        </authorList>
    </citation>
    <scope>NUCLEOTIDE SEQUENCE [LARGE SCALE GENOMIC DNA]</scope>
    <source>
        <strain evidence="2">ZL_2023a</strain>
    </source>
</reference>
<dbReference type="AlphaFoldDB" id="A0AAW0VN85"/>
<comment type="caution">
    <text evidence="2">The sequence shown here is derived from an EMBL/GenBank/DDBJ whole genome shotgun (WGS) entry which is preliminary data.</text>
</comment>
<feature type="region of interest" description="Disordered" evidence="1">
    <location>
        <begin position="89"/>
        <end position="118"/>
    </location>
</feature>
<dbReference type="Proteomes" id="UP001445076">
    <property type="component" value="Unassembled WGS sequence"/>
</dbReference>
<feature type="non-terminal residue" evidence="2">
    <location>
        <position position="1"/>
    </location>
</feature>
<evidence type="ECO:0000313" key="3">
    <source>
        <dbReference type="Proteomes" id="UP001445076"/>
    </source>
</evidence>
<gene>
    <name evidence="2" type="ORF">OTU49_014705</name>
</gene>
<feature type="compositionally biased region" description="Polar residues" evidence="1">
    <location>
        <begin position="132"/>
        <end position="149"/>
    </location>
</feature>
<feature type="region of interest" description="Disordered" evidence="1">
    <location>
        <begin position="132"/>
        <end position="198"/>
    </location>
</feature>
<feature type="compositionally biased region" description="Pro residues" evidence="1">
    <location>
        <begin position="154"/>
        <end position="166"/>
    </location>
</feature>
<proteinExistence type="predicted"/>
<protein>
    <submittedName>
        <fullName evidence="2">Uncharacterized protein</fullName>
    </submittedName>
</protein>
<evidence type="ECO:0000313" key="2">
    <source>
        <dbReference type="EMBL" id="KAK8718497.1"/>
    </source>
</evidence>
<feature type="non-terminal residue" evidence="2">
    <location>
        <position position="198"/>
    </location>
</feature>
<name>A0AAW0VN85_CHEQU</name>
<accession>A0AAW0VN85</accession>
<keyword evidence="3" id="KW-1185">Reference proteome</keyword>